<evidence type="ECO:0000259" key="2">
    <source>
        <dbReference type="PROSITE" id="PS50805"/>
    </source>
</evidence>
<feature type="region of interest" description="Disordered" evidence="1">
    <location>
        <begin position="80"/>
        <end position="159"/>
    </location>
</feature>
<evidence type="ECO:0000256" key="1">
    <source>
        <dbReference type="SAM" id="MobiDB-lite"/>
    </source>
</evidence>
<dbReference type="PROSITE" id="PS50805">
    <property type="entry name" value="KRAB"/>
    <property type="match status" value="1"/>
</dbReference>
<feature type="region of interest" description="Disordered" evidence="1">
    <location>
        <begin position="192"/>
        <end position="214"/>
    </location>
</feature>
<dbReference type="InterPro" id="IPR001909">
    <property type="entry name" value="KRAB"/>
</dbReference>
<reference evidence="3" key="2">
    <citation type="submission" date="2025-08" db="UniProtKB">
        <authorList>
            <consortium name="Ensembl"/>
        </authorList>
    </citation>
    <scope>IDENTIFICATION</scope>
</reference>
<feature type="compositionally biased region" description="Low complexity" evidence="1">
    <location>
        <begin position="136"/>
        <end position="149"/>
    </location>
</feature>
<dbReference type="PANTHER" id="PTHR23232:SF168">
    <property type="entry name" value="KRAB DOMAIN-CONTAINING PROTEIN"/>
    <property type="match status" value="1"/>
</dbReference>
<feature type="compositionally biased region" description="Polar residues" evidence="1">
    <location>
        <begin position="205"/>
        <end position="214"/>
    </location>
</feature>
<dbReference type="CDD" id="cd07765">
    <property type="entry name" value="KRAB_A-box"/>
    <property type="match status" value="1"/>
</dbReference>
<keyword evidence="4" id="KW-1185">Reference proteome</keyword>
<proteinExistence type="predicted"/>
<reference evidence="3 4" key="1">
    <citation type="journal article" date="2011" name="Proc. Natl. Acad. Sci. U.S.A.">
        <title>Genetic diversity and population structure of the endangered marsupial Sarcophilus harrisii (Tasmanian devil).</title>
        <authorList>
            <person name="Miller W."/>
            <person name="Hayes V.M."/>
            <person name="Ratan A."/>
            <person name="Petersen D.C."/>
            <person name="Wittekindt N.E."/>
            <person name="Miller J."/>
            <person name="Walenz B."/>
            <person name="Knight J."/>
            <person name="Qi J."/>
            <person name="Zhao F."/>
            <person name="Wang Q."/>
            <person name="Bedoya-Reina O.C."/>
            <person name="Katiyar N."/>
            <person name="Tomsho L.P."/>
            <person name="Kasson L.M."/>
            <person name="Hardie R.A."/>
            <person name="Woodbridge P."/>
            <person name="Tindall E.A."/>
            <person name="Bertelsen M.F."/>
            <person name="Dixon D."/>
            <person name="Pyecroft S."/>
            <person name="Helgen K.M."/>
            <person name="Lesk A.M."/>
            <person name="Pringle T.H."/>
            <person name="Patterson N."/>
            <person name="Zhang Y."/>
            <person name="Kreiss A."/>
            <person name="Woods G.M."/>
            <person name="Jones M.E."/>
            <person name="Schuster S.C."/>
        </authorList>
    </citation>
    <scope>NUCLEOTIDE SEQUENCE [LARGE SCALE GENOMIC DNA]</scope>
</reference>
<name>A0A7N4P6W9_SARHA</name>
<sequence length="214" mass="23348">MEAKEGPTSGFLMAPFQEPVTFRDVAVDFTWEEWRVLEPAQRALHRDVMLENFQNLVSVGIPVSRLDVISLLEKQEEAWSPESRAFSGSHQGPGGPRLADSRVSWTETGHKEGITSPTVSRSLRKGRKAAQQKPGLGAALASSPRRSAPFPAPGDGEAEPLCHKVQVGVILASPPDTLEYVPKGLLSNLFHKATMDSDSSRLSRKTQAGRSQRP</sequence>
<dbReference type="InterPro" id="IPR036051">
    <property type="entry name" value="KRAB_dom_sf"/>
</dbReference>
<organism evidence="3 4">
    <name type="scientific">Sarcophilus harrisii</name>
    <name type="common">Tasmanian devil</name>
    <name type="synonym">Sarcophilus laniarius</name>
    <dbReference type="NCBI Taxonomy" id="9305"/>
    <lineage>
        <taxon>Eukaryota</taxon>
        <taxon>Metazoa</taxon>
        <taxon>Chordata</taxon>
        <taxon>Craniata</taxon>
        <taxon>Vertebrata</taxon>
        <taxon>Euteleostomi</taxon>
        <taxon>Mammalia</taxon>
        <taxon>Metatheria</taxon>
        <taxon>Dasyuromorphia</taxon>
        <taxon>Dasyuridae</taxon>
        <taxon>Sarcophilus</taxon>
    </lineage>
</organism>
<feature type="domain" description="KRAB" evidence="2">
    <location>
        <begin position="20"/>
        <end position="91"/>
    </location>
</feature>
<dbReference type="GO" id="GO:0006355">
    <property type="term" value="P:regulation of DNA-templated transcription"/>
    <property type="evidence" value="ECO:0007669"/>
    <property type="project" value="InterPro"/>
</dbReference>
<dbReference type="Proteomes" id="UP000007648">
    <property type="component" value="Unassembled WGS sequence"/>
</dbReference>
<dbReference type="GeneTree" id="ENSGT00950000182890"/>
<gene>
    <name evidence="3" type="primary">LOC111720858</name>
</gene>
<dbReference type="Gene3D" id="6.10.140.140">
    <property type="match status" value="1"/>
</dbReference>
<dbReference type="Pfam" id="PF01352">
    <property type="entry name" value="KRAB"/>
    <property type="match status" value="1"/>
</dbReference>
<accession>A0A7N4P6W9</accession>
<dbReference type="PANTHER" id="PTHR23232">
    <property type="entry name" value="KRAB DOMAIN C2H2 ZINC FINGER"/>
    <property type="match status" value="1"/>
</dbReference>
<protein>
    <recommendedName>
        <fullName evidence="2">KRAB domain-containing protein</fullName>
    </recommendedName>
</protein>
<dbReference type="AlphaFoldDB" id="A0A7N4P6W9"/>
<evidence type="ECO:0000313" key="4">
    <source>
        <dbReference type="Proteomes" id="UP000007648"/>
    </source>
</evidence>
<dbReference type="InterPro" id="IPR050169">
    <property type="entry name" value="Krueppel_C2H2_ZnF"/>
</dbReference>
<dbReference type="Ensembl" id="ENSSHAT00000049612.1">
    <property type="protein sequence ID" value="ENSSHAP00000033140.1"/>
    <property type="gene ID" value="ENSSHAG00000024287.1"/>
</dbReference>
<reference evidence="3" key="3">
    <citation type="submission" date="2025-09" db="UniProtKB">
        <authorList>
            <consortium name="Ensembl"/>
        </authorList>
    </citation>
    <scope>IDENTIFICATION</scope>
</reference>
<dbReference type="SMART" id="SM00349">
    <property type="entry name" value="KRAB"/>
    <property type="match status" value="1"/>
</dbReference>
<dbReference type="SUPFAM" id="SSF109640">
    <property type="entry name" value="KRAB domain (Kruppel-associated box)"/>
    <property type="match status" value="1"/>
</dbReference>
<evidence type="ECO:0000313" key="3">
    <source>
        <dbReference type="Ensembl" id="ENSSHAP00000033140.1"/>
    </source>
</evidence>